<accession>A0A934RRS0</accession>
<feature type="region of interest" description="Disordered" evidence="5">
    <location>
        <begin position="284"/>
        <end position="496"/>
    </location>
</feature>
<dbReference type="Pfam" id="PF18884">
    <property type="entry name" value="TSP3_bac"/>
    <property type="match status" value="5"/>
</dbReference>
<organism evidence="6 7">
    <name type="scientific">Roseibacillus ishigakijimensis</name>
    <dbReference type="NCBI Taxonomy" id="454146"/>
    <lineage>
        <taxon>Bacteria</taxon>
        <taxon>Pseudomonadati</taxon>
        <taxon>Verrucomicrobiota</taxon>
        <taxon>Verrucomicrobiia</taxon>
        <taxon>Verrucomicrobiales</taxon>
        <taxon>Verrucomicrobiaceae</taxon>
        <taxon>Roseibacillus</taxon>
    </lineage>
</organism>
<feature type="compositionally biased region" description="Acidic residues" evidence="5">
    <location>
        <begin position="388"/>
        <end position="399"/>
    </location>
</feature>
<dbReference type="InterPro" id="IPR053180">
    <property type="entry name" value="Ca-binding_acidic-repeat"/>
</dbReference>
<comment type="caution">
    <text evidence="6">The sequence shown here is derived from an EMBL/GenBank/DDBJ whole genome shotgun (WGS) entry which is preliminary data.</text>
</comment>
<evidence type="ECO:0000256" key="5">
    <source>
        <dbReference type="SAM" id="MobiDB-lite"/>
    </source>
</evidence>
<evidence type="ECO:0000313" key="7">
    <source>
        <dbReference type="Proteomes" id="UP000604083"/>
    </source>
</evidence>
<evidence type="ECO:0000313" key="6">
    <source>
        <dbReference type="EMBL" id="MBK1834446.1"/>
    </source>
</evidence>
<feature type="compositionally biased region" description="Acidic residues" evidence="5">
    <location>
        <begin position="291"/>
        <end position="303"/>
    </location>
</feature>
<feature type="compositionally biased region" description="Acidic residues" evidence="5">
    <location>
        <begin position="333"/>
        <end position="346"/>
    </location>
</feature>
<dbReference type="GO" id="GO:0005509">
    <property type="term" value="F:calcium ion binding"/>
    <property type="evidence" value="ECO:0007669"/>
    <property type="project" value="InterPro"/>
</dbReference>
<keyword evidence="2" id="KW-0964">Secreted</keyword>
<evidence type="ECO:0000256" key="2">
    <source>
        <dbReference type="ARBA" id="ARBA00022525"/>
    </source>
</evidence>
<feature type="compositionally biased region" description="Acidic residues" evidence="5">
    <location>
        <begin position="358"/>
        <end position="367"/>
    </location>
</feature>
<evidence type="ECO:0000256" key="3">
    <source>
        <dbReference type="ARBA" id="ARBA00022729"/>
    </source>
</evidence>
<feature type="compositionally biased region" description="Acidic residues" evidence="5">
    <location>
        <begin position="470"/>
        <end position="479"/>
    </location>
</feature>
<dbReference type="RefSeq" id="WP_200391882.1">
    <property type="nucleotide sequence ID" value="NZ_JAENIO010000024.1"/>
</dbReference>
<dbReference type="InterPro" id="IPR028974">
    <property type="entry name" value="TSP_type-3_rpt"/>
</dbReference>
<keyword evidence="3" id="KW-0732">Signal</keyword>
<dbReference type="Proteomes" id="UP000604083">
    <property type="component" value="Unassembled WGS sequence"/>
</dbReference>
<comment type="subcellular location">
    <subcellularLocation>
        <location evidence="1">Secreted</location>
    </subcellularLocation>
</comment>
<reference evidence="6" key="1">
    <citation type="submission" date="2021-01" db="EMBL/GenBank/DDBJ databases">
        <title>Modified the classification status of verrucomicrobia.</title>
        <authorList>
            <person name="Feng X."/>
        </authorList>
    </citation>
    <scope>NUCLEOTIDE SEQUENCE</scope>
    <source>
        <strain evidence="6">KCTC 12986</strain>
    </source>
</reference>
<evidence type="ECO:0000256" key="4">
    <source>
        <dbReference type="ARBA" id="ARBA00022837"/>
    </source>
</evidence>
<gene>
    <name evidence="6" type="ORF">JIN78_10280</name>
</gene>
<evidence type="ECO:0000256" key="1">
    <source>
        <dbReference type="ARBA" id="ARBA00004613"/>
    </source>
</evidence>
<sequence>MTKNTFLILGLATSAWGELKFYEPFDYPEGSLAGQINNGFAWTLQAGGTTDNAVGTSSLVVNEPEGFLSAGGRAVQSTASARAFLPLGSEVAPGVEGTTIYVSFLHKLNFIDIPRSQILEFWRGSQADNNTVFSFGVDTNPAAPDYGLLVDKNAATAVAVETGEASDSERLVVFRLDFGADDQDTISVYLDPGAVEPEVSSGSVTYQDLSFDLLGFGSFQGSSHEVDEIRIGTSYLDVVPVFVDSDNDGMNDAWEDTYGLLVGEDDAGADFDADGLENLEEYLAGTNPADSDSDDDGLSDGEEASPVNNLNPYQNDVLGSAPGDLTNPLSADSDNDGIPDGEEIVAGEDGFVTNPNWEDTDDDELPDAWEIAEGLDPTSDSGPFGDTGDPDNDGLDNFEEFSIGTRPQDPDTDKDGYSDGAEDNYGAWGSVNETGSNPLLPDTDGDGLLDGEENPDTGSSASAPYRSDPTEFDSDEDGYGDGVEVSYGSDPDDANSVPVVEPVVAAVQFDVETSVGNTLKYAGSYAPAAGEGQTPAHALAWLGAEEVVFNSLHGDSGKTLVSTTGEPLPGLEIDFGTLMDGAFDFDDEPEESGDGAPDGSNLYETALMSDWLFTRGDKNLVARVKGLAAGSYRVVALVREGSQPGRTYDVAFGTQPGDGSSEPLLGPAQVGIAGAPAEWTEGQNYFSEIVTLSDDEFVVVNVDPTNAAFGTLQGLQIIPVVDRPEATIDIVRAEVIPPDTFELSFQALAHQEYVLQSSVSLLDGFETLPEVRVTTDGEGWGLFSLTVNLAARPKQFFRISEE</sequence>
<feature type="compositionally biased region" description="Basic and acidic residues" evidence="5">
    <location>
        <begin position="408"/>
        <end position="417"/>
    </location>
</feature>
<evidence type="ECO:0008006" key="8">
    <source>
        <dbReference type="Google" id="ProtNLM"/>
    </source>
</evidence>
<protein>
    <recommendedName>
        <fullName evidence="8">Thrombospondin type 3 repeat-containing protein</fullName>
    </recommendedName>
</protein>
<proteinExistence type="predicted"/>
<dbReference type="Gene3D" id="4.10.1080.10">
    <property type="entry name" value="TSP type-3 repeat"/>
    <property type="match status" value="1"/>
</dbReference>
<dbReference type="EMBL" id="JAENIO010000024">
    <property type="protein sequence ID" value="MBK1834446.1"/>
    <property type="molecule type" value="Genomic_DNA"/>
</dbReference>
<dbReference type="AlphaFoldDB" id="A0A934RRS0"/>
<keyword evidence="4" id="KW-0106">Calcium</keyword>
<dbReference type="PANTHER" id="PTHR37467">
    <property type="entry name" value="EXPORTED CALCIUM-BINDING GLYCOPROTEIN-RELATED"/>
    <property type="match status" value="1"/>
</dbReference>
<keyword evidence="7" id="KW-1185">Reference proteome</keyword>
<dbReference type="PANTHER" id="PTHR37467:SF1">
    <property type="entry name" value="EXPORTED CALCIUM-BINDING GLYCOPROTEIN"/>
    <property type="match status" value="1"/>
</dbReference>
<feature type="compositionally biased region" description="Acidic residues" evidence="5">
    <location>
        <begin position="443"/>
        <end position="455"/>
    </location>
</feature>
<name>A0A934RRS0_9BACT</name>
<dbReference type="InterPro" id="IPR059100">
    <property type="entry name" value="TSP3_bac"/>
</dbReference>